<feature type="region of interest" description="Disordered" evidence="2">
    <location>
        <begin position="160"/>
        <end position="183"/>
    </location>
</feature>
<dbReference type="SUPFAM" id="SSF53474">
    <property type="entry name" value="alpha/beta-Hydrolases"/>
    <property type="match status" value="1"/>
</dbReference>
<keyword evidence="1" id="KW-0175">Coiled coil</keyword>
<evidence type="ECO:0000256" key="1">
    <source>
        <dbReference type="SAM" id="Coils"/>
    </source>
</evidence>
<evidence type="ECO:0000259" key="3">
    <source>
        <dbReference type="Pfam" id="PF06259"/>
    </source>
</evidence>
<comment type="caution">
    <text evidence="4">The sequence shown here is derived from an EMBL/GenBank/DDBJ whole genome shotgun (WGS) entry which is preliminary data.</text>
</comment>
<evidence type="ECO:0000256" key="2">
    <source>
        <dbReference type="SAM" id="MobiDB-lite"/>
    </source>
</evidence>
<dbReference type="ESTHER" id="mycxe-x8dyr0">
    <property type="family name" value="Duf_1023"/>
</dbReference>
<feature type="domain" description="DUF1023" evidence="3">
    <location>
        <begin position="259"/>
        <end position="447"/>
    </location>
</feature>
<keyword evidence="4" id="KW-0378">Hydrolase</keyword>
<dbReference type="Gene3D" id="3.40.50.1820">
    <property type="entry name" value="alpha/beta hydrolase"/>
    <property type="match status" value="1"/>
</dbReference>
<dbReference type="InterPro" id="IPR029058">
    <property type="entry name" value="AB_hydrolase_fold"/>
</dbReference>
<dbReference type="EMBL" id="JAOB01000011">
    <property type="protein sequence ID" value="EUA73136.1"/>
    <property type="molecule type" value="Genomic_DNA"/>
</dbReference>
<protein>
    <submittedName>
        <fullName evidence="4">Alpha/beta hydrolase family protein</fullName>
    </submittedName>
</protein>
<dbReference type="GO" id="GO:0016787">
    <property type="term" value="F:hydrolase activity"/>
    <property type="evidence" value="ECO:0007669"/>
    <property type="project" value="UniProtKB-KW"/>
</dbReference>
<sequence>MADIDRWNAEALREVFHVATARGQATLDVSRQLGSLAVFDTWEGQTAEARKHQNAQIRKDLDAHGNEALAVGRAANQAADGIENVQAKLRQLRADAAALQMTIDPMTNAVVPSSTFKGLPIEALIAEEQLQPRLDEILAEANAVDSELAAAINMADGDTPIPTDAGPPIGPQGLTPTQRESDANQARLRDERAKLQHHIDELQGRYDRLAAHGGNSAELQGLKDQLDAAHNRMAEFDSIDRALTEAPETYLTQLDIPADPGQKVRAAVAVENPDTATDIAITVPGIGSTTKDSLPDMVNEARNLQRTAQDELKRLGLPGSVSTIAFMGYDPPANPINTTSPRDFWRMINDGQARAGAANLASYLQQVRANNANAHISLFGHSYGSLTSSLALQQLNAQGLHPVNDAVFYGSPGLELTNPGQLGLANGHAYVMRSIGHDLIPEVGPLAPLHGWGVDPYSGIMPELSAAAGTSPDGVARAGVLSHADYPRAVIGPGGEPVLRMSGYNLAVIAAGIADLPEGGKQLVMAPTPLKPYPHPGG</sequence>
<dbReference type="Pfam" id="PF06259">
    <property type="entry name" value="Abhydrolase_8"/>
    <property type="match status" value="1"/>
</dbReference>
<gene>
    <name evidence="4" type="ORF">I553_9292</name>
</gene>
<feature type="coiled-coil region" evidence="1">
    <location>
        <begin position="75"/>
        <end position="102"/>
    </location>
</feature>
<organism evidence="4">
    <name type="scientific">Mycobacterium xenopi 4042</name>
    <dbReference type="NCBI Taxonomy" id="1299334"/>
    <lineage>
        <taxon>Bacteria</taxon>
        <taxon>Bacillati</taxon>
        <taxon>Actinomycetota</taxon>
        <taxon>Actinomycetes</taxon>
        <taxon>Mycobacteriales</taxon>
        <taxon>Mycobacteriaceae</taxon>
        <taxon>Mycobacterium</taxon>
    </lineage>
</organism>
<dbReference type="AlphaFoldDB" id="X8DYR0"/>
<dbReference type="InterPro" id="IPR010427">
    <property type="entry name" value="DUF1023"/>
</dbReference>
<dbReference type="PATRIC" id="fig|1299334.3.peg.807"/>
<feature type="coiled-coil region" evidence="1">
    <location>
        <begin position="185"/>
        <end position="212"/>
    </location>
</feature>
<reference evidence="4" key="1">
    <citation type="submission" date="2014-01" db="EMBL/GenBank/DDBJ databases">
        <authorList>
            <person name="Brown-Elliot B."/>
            <person name="Wallace R."/>
            <person name="Lenaerts A."/>
            <person name="Ordway D."/>
            <person name="DeGroote M.A."/>
            <person name="Parker T."/>
            <person name="Sizemore C."/>
            <person name="Tallon L.J."/>
            <person name="Sadzewicz L.K."/>
            <person name="Sengamalay N."/>
            <person name="Fraser C.M."/>
            <person name="Hine E."/>
            <person name="Shefchek K.A."/>
            <person name="Das S.P."/>
            <person name="Tettelin H."/>
        </authorList>
    </citation>
    <scope>NUCLEOTIDE SEQUENCE [LARGE SCALE GENOMIC DNA]</scope>
    <source>
        <strain evidence="4">4042</strain>
    </source>
</reference>
<accession>X8DYR0</accession>
<proteinExistence type="predicted"/>
<name>X8DYR0_MYCXE</name>
<evidence type="ECO:0000313" key="4">
    <source>
        <dbReference type="EMBL" id="EUA73136.1"/>
    </source>
</evidence>